<dbReference type="InterPro" id="IPR036728">
    <property type="entry name" value="PBP_GOBP_sf"/>
</dbReference>
<accession>A0A1B0CHP6</accession>
<evidence type="ECO:0000256" key="1">
    <source>
        <dbReference type="ARBA" id="ARBA00004613"/>
    </source>
</evidence>
<dbReference type="AlphaFoldDB" id="A0A1B0CHP6"/>
<keyword evidence="5" id="KW-0716">Sensory transduction</keyword>
<dbReference type="VEuPathDB" id="VectorBase:LLONM1_011185"/>
<keyword evidence="6" id="KW-0800">Toxin</keyword>
<dbReference type="EMBL" id="AJWK01012574">
    <property type="status" value="NOT_ANNOTATED_CDS"/>
    <property type="molecule type" value="Genomic_DNA"/>
</dbReference>
<comment type="similarity">
    <text evidence="2">Belongs to the PBP/GOBP family.</text>
</comment>
<sequence length="182" mass="21043">MELKWFHLSFVAVIFAGVALGVEIDCKKPPEDIDPDFCCSTPIFFDDQLVVQCERSLGWNDSLHYSEFPDDLCISECLMNKTQIIVNGHIDKNILHEKLLEKIRNGWWRSMLPEFIDTCMQAVGKDEEMAGYNPKSACKADALFMIDCIYLKLFGNCPEEIWKDTKKCQNLRDYIIKCTNQD</sequence>
<dbReference type="PANTHER" id="PTHR21066">
    <property type="entry name" value="ODORANT-BINDING PROTEIN 59A-RELATED"/>
    <property type="match status" value="1"/>
</dbReference>
<dbReference type="EMBL" id="GITU01006622">
    <property type="protein sequence ID" value="MBC1175325.1"/>
    <property type="molecule type" value="Transcribed_RNA"/>
</dbReference>
<feature type="chain" id="PRO_5044555352" evidence="8">
    <location>
        <begin position="22"/>
        <end position="182"/>
    </location>
</feature>
<evidence type="ECO:0000256" key="3">
    <source>
        <dbReference type="ARBA" id="ARBA00022448"/>
    </source>
</evidence>
<evidence type="ECO:0000256" key="2">
    <source>
        <dbReference type="ARBA" id="ARBA00008098"/>
    </source>
</evidence>
<dbReference type="GO" id="GO:0090729">
    <property type="term" value="F:toxin activity"/>
    <property type="evidence" value="ECO:0007669"/>
    <property type="project" value="UniProtKB-KW"/>
</dbReference>
<feature type="domain" description="OBP47-like" evidence="9">
    <location>
        <begin position="44"/>
        <end position="174"/>
    </location>
</feature>
<dbReference type="Pfam" id="PF22651">
    <property type="entry name" value="OBP47_like"/>
    <property type="match status" value="1"/>
</dbReference>
<dbReference type="EnsemblMetazoa" id="LLOJ003958-RA">
    <property type="protein sequence ID" value="LLOJ003958-PA"/>
    <property type="gene ID" value="LLOJ003958"/>
</dbReference>
<dbReference type="GO" id="GO:0005549">
    <property type="term" value="F:odorant binding"/>
    <property type="evidence" value="ECO:0007669"/>
    <property type="project" value="InterPro"/>
</dbReference>
<reference evidence="11" key="3">
    <citation type="submission" date="2020-05" db="UniProtKB">
        <authorList>
            <consortium name="EnsemblMetazoa"/>
        </authorList>
    </citation>
    <scope>IDENTIFICATION</scope>
    <source>
        <strain evidence="11">Jacobina</strain>
    </source>
</reference>
<dbReference type="PANTHER" id="PTHR21066:SF3">
    <property type="entry name" value="IP02236P"/>
    <property type="match status" value="1"/>
</dbReference>
<dbReference type="GO" id="GO:0007608">
    <property type="term" value="P:sensory perception of smell"/>
    <property type="evidence" value="ECO:0007669"/>
    <property type="project" value="UniProtKB-KW"/>
</dbReference>
<dbReference type="VEuPathDB" id="VectorBase:LLOJ003958"/>
<dbReference type="KEGG" id="lll:129792309"/>
<organism evidence="11 12">
    <name type="scientific">Lutzomyia longipalpis</name>
    <name type="common">Sand fly</name>
    <dbReference type="NCBI Taxonomy" id="7200"/>
    <lineage>
        <taxon>Eukaryota</taxon>
        <taxon>Metazoa</taxon>
        <taxon>Ecdysozoa</taxon>
        <taxon>Arthropoda</taxon>
        <taxon>Hexapoda</taxon>
        <taxon>Insecta</taxon>
        <taxon>Pterygota</taxon>
        <taxon>Neoptera</taxon>
        <taxon>Endopterygota</taxon>
        <taxon>Diptera</taxon>
        <taxon>Nematocera</taxon>
        <taxon>Psychodoidea</taxon>
        <taxon>Psychodidae</taxon>
        <taxon>Lutzomyia</taxon>
        <taxon>Lutzomyia</taxon>
    </lineage>
</organism>
<dbReference type="InterPro" id="IPR054577">
    <property type="entry name" value="OBP47-like_dom"/>
</dbReference>
<evidence type="ECO:0000256" key="6">
    <source>
        <dbReference type="ARBA" id="ARBA00022656"/>
    </source>
</evidence>
<feature type="signal peptide" evidence="8">
    <location>
        <begin position="1"/>
        <end position="21"/>
    </location>
</feature>
<comment type="subcellular location">
    <subcellularLocation>
        <location evidence="1">Secreted</location>
    </subcellularLocation>
</comment>
<dbReference type="GO" id="GO:0005576">
    <property type="term" value="C:extracellular region"/>
    <property type="evidence" value="ECO:0007669"/>
    <property type="project" value="UniProtKB-SubCell"/>
</dbReference>
<keyword evidence="7" id="KW-0552">Olfaction</keyword>
<evidence type="ECO:0000313" key="11">
    <source>
        <dbReference type="EnsemblMetazoa" id="LLOJ003958-PA"/>
    </source>
</evidence>
<proteinExistence type="inferred from homology"/>
<dbReference type="Proteomes" id="UP000092461">
    <property type="component" value="Unassembled WGS sequence"/>
</dbReference>
<reference evidence="12" key="1">
    <citation type="submission" date="2012-05" db="EMBL/GenBank/DDBJ databases">
        <title>Whole Genome Assembly of Lutzomyia longipalpis.</title>
        <authorList>
            <person name="Richards S."/>
            <person name="Qu C."/>
            <person name="Dillon R."/>
            <person name="Worley K."/>
            <person name="Scherer S."/>
            <person name="Batterton M."/>
            <person name="Taylor A."/>
            <person name="Hawes A."/>
            <person name="Hernandez B."/>
            <person name="Kovar C."/>
            <person name="Mandapat C."/>
            <person name="Pham C."/>
            <person name="Qu C."/>
            <person name="Jing C."/>
            <person name="Bess C."/>
            <person name="Bandaranaike D."/>
            <person name="Ngo D."/>
            <person name="Ongeri F."/>
            <person name="Arias F."/>
            <person name="Lara F."/>
            <person name="Weissenberger G."/>
            <person name="Kamau G."/>
            <person name="Han H."/>
            <person name="Shen H."/>
            <person name="Dinh H."/>
            <person name="Khalil I."/>
            <person name="Jones J."/>
            <person name="Shafer J."/>
            <person name="Jayaseelan J."/>
            <person name="Quiroz J."/>
            <person name="Blankenburg K."/>
            <person name="Nguyen L."/>
            <person name="Jackson L."/>
            <person name="Francisco L."/>
            <person name="Tang L.-Y."/>
            <person name="Pu L.-L."/>
            <person name="Perales L."/>
            <person name="Lorensuhewa L."/>
            <person name="Munidasa M."/>
            <person name="Coyle M."/>
            <person name="Taylor M."/>
            <person name="Puazo M."/>
            <person name="Firestine M."/>
            <person name="Scheel M."/>
            <person name="Javaid M."/>
            <person name="Wang M."/>
            <person name="Li M."/>
            <person name="Tabassum N."/>
            <person name="Saada N."/>
            <person name="Osuji N."/>
            <person name="Aqrawi P."/>
            <person name="Fu Q."/>
            <person name="Thornton R."/>
            <person name="Raj R."/>
            <person name="Goodspeed R."/>
            <person name="Mata R."/>
            <person name="Najjar R."/>
            <person name="Gubbala S."/>
            <person name="Lee S."/>
            <person name="Denson S."/>
            <person name="Patil S."/>
            <person name="Macmil S."/>
            <person name="Qi S."/>
            <person name="Matskevitch T."/>
            <person name="Palculict T."/>
            <person name="Mathew T."/>
            <person name="Vee V."/>
            <person name="Velamala V."/>
            <person name="Korchina V."/>
            <person name="Cai W."/>
            <person name="Liu W."/>
            <person name="Dai W."/>
            <person name="Zou X."/>
            <person name="Zhu Y."/>
            <person name="Zhang Y."/>
            <person name="Wu Y.-Q."/>
            <person name="Xin Y."/>
            <person name="Nazarath L."/>
            <person name="Kovar C."/>
            <person name="Han Y."/>
            <person name="Muzny D."/>
            <person name="Gibbs R."/>
        </authorList>
    </citation>
    <scope>NUCLEOTIDE SEQUENCE [LARGE SCALE GENOMIC DNA]</scope>
    <source>
        <strain evidence="12">Jacobina</strain>
    </source>
</reference>
<dbReference type="OrthoDB" id="7730192at2759"/>
<evidence type="ECO:0000256" key="5">
    <source>
        <dbReference type="ARBA" id="ARBA00022606"/>
    </source>
</evidence>
<evidence type="ECO:0000313" key="12">
    <source>
        <dbReference type="Proteomes" id="UP000092461"/>
    </source>
</evidence>
<evidence type="ECO:0000256" key="4">
    <source>
        <dbReference type="ARBA" id="ARBA00022525"/>
    </source>
</evidence>
<keyword evidence="8" id="KW-0732">Signal</keyword>
<keyword evidence="4" id="KW-0964">Secreted</keyword>
<dbReference type="GeneID" id="129792309"/>
<dbReference type="SUPFAM" id="SSF47565">
    <property type="entry name" value="Insect pheromone/odorant-binding proteins"/>
    <property type="match status" value="1"/>
</dbReference>
<protein>
    <submittedName>
        <fullName evidence="10">Putative pheromone-binding protein-related protein 6</fullName>
    </submittedName>
</protein>
<evidence type="ECO:0000256" key="7">
    <source>
        <dbReference type="ARBA" id="ARBA00022725"/>
    </source>
</evidence>
<dbReference type="Gene3D" id="1.10.238.270">
    <property type="match status" value="1"/>
</dbReference>
<keyword evidence="3" id="KW-0813">Transport</keyword>
<reference evidence="10" key="2">
    <citation type="journal article" date="2020" name="BMC">
        <title>Leishmania infection induces a limited differential gene expression in the sand fly midgut.</title>
        <authorList>
            <person name="Coutinho-Abreu I.V."/>
            <person name="Serafim T.D."/>
            <person name="Meneses C."/>
            <person name="Kamhawi S."/>
            <person name="Oliveira F."/>
            <person name="Valenzuela J.G."/>
        </authorList>
    </citation>
    <scope>NUCLEOTIDE SEQUENCE</scope>
    <source>
        <strain evidence="10">Jacobina</strain>
        <tissue evidence="10">Midgut</tissue>
    </source>
</reference>
<dbReference type="RefSeq" id="XP_055687194.1">
    <property type="nucleotide sequence ID" value="XM_055831219.1"/>
</dbReference>
<keyword evidence="12" id="KW-1185">Reference proteome</keyword>
<evidence type="ECO:0000259" key="9">
    <source>
        <dbReference type="Pfam" id="PF22651"/>
    </source>
</evidence>
<evidence type="ECO:0000256" key="8">
    <source>
        <dbReference type="SAM" id="SignalP"/>
    </source>
</evidence>
<evidence type="ECO:0000313" key="10">
    <source>
        <dbReference type="EMBL" id="MBC1175325.1"/>
    </source>
</evidence>
<dbReference type="InterPro" id="IPR052295">
    <property type="entry name" value="Odorant-binding_protein"/>
</dbReference>
<name>A0A1B0CHP6_LUTLO</name>